<dbReference type="Proteomes" id="UP000186607">
    <property type="component" value="Unassembled WGS sequence"/>
</dbReference>
<dbReference type="Gene3D" id="3.10.450.50">
    <property type="match status" value="1"/>
</dbReference>
<dbReference type="SUPFAM" id="SSF54427">
    <property type="entry name" value="NTF2-like"/>
    <property type="match status" value="1"/>
</dbReference>
<feature type="domain" description="DUF4440" evidence="1">
    <location>
        <begin position="18"/>
        <end position="111"/>
    </location>
</feature>
<evidence type="ECO:0000313" key="2">
    <source>
        <dbReference type="EMBL" id="OLV19269.1"/>
    </source>
</evidence>
<evidence type="ECO:0000313" key="3">
    <source>
        <dbReference type="Proteomes" id="UP000186607"/>
    </source>
</evidence>
<protein>
    <recommendedName>
        <fullName evidence="1">DUF4440 domain-containing protein</fullName>
    </recommendedName>
</protein>
<proteinExistence type="predicted"/>
<evidence type="ECO:0000259" key="1">
    <source>
        <dbReference type="Pfam" id="PF14534"/>
    </source>
</evidence>
<organism evidence="2 3">
    <name type="scientific">Deinococcus marmoris</name>
    <dbReference type="NCBI Taxonomy" id="249408"/>
    <lineage>
        <taxon>Bacteria</taxon>
        <taxon>Thermotogati</taxon>
        <taxon>Deinococcota</taxon>
        <taxon>Deinococci</taxon>
        <taxon>Deinococcales</taxon>
        <taxon>Deinococcaceae</taxon>
        <taxon>Deinococcus</taxon>
    </lineage>
</organism>
<dbReference type="RefSeq" id="WP_254843042.1">
    <property type="nucleotide sequence ID" value="NZ_MSTI01000038.1"/>
</dbReference>
<dbReference type="InterPro" id="IPR032710">
    <property type="entry name" value="NTF2-like_dom_sf"/>
</dbReference>
<keyword evidence="3" id="KW-1185">Reference proteome</keyword>
<dbReference type="InterPro" id="IPR027843">
    <property type="entry name" value="DUF4440"/>
</dbReference>
<gene>
    <name evidence="2" type="ORF">BOO71_0003355</name>
</gene>
<comment type="caution">
    <text evidence="2">The sequence shown here is derived from an EMBL/GenBank/DDBJ whole genome shotgun (WGS) entry which is preliminary data.</text>
</comment>
<dbReference type="AlphaFoldDB" id="A0A1U7P281"/>
<dbReference type="STRING" id="249408.BOO71_0003355"/>
<reference evidence="2 3" key="1">
    <citation type="submission" date="2017-01" db="EMBL/GenBank/DDBJ databases">
        <title>Genome Analysis of Deinococcus marmoris KOPRI26562.</title>
        <authorList>
            <person name="Kim J.H."/>
            <person name="Oh H.-M."/>
        </authorList>
    </citation>
    <scope>NUCLEOTIDE SEQUENCE [LARGE SCALE GENOMIC DNA]</scope>
    <source>
        <strain evidence="2 3">KOPRI26562</strain>
    </source>
</reference>
<name>A0A1U7P281_9DEIO</name>
<sequence length="119" mass="13584">MLPLNDTSQADLDAVLLLDDHWNAAYHRRSPDEMARVLHDDWLAFFPDGQVVFKQDALDGMARNPPVTLVFERHASRVFGDTAITRGTLYADGERIQSFLRVYARWEGEWQAVSVQVVP</sequence>
<accession>A0A1U7P281</accession>
<dbReference type="Pfam" id="PF14534">
    <property type="entry name" value="DUF4440"/>
    <property type="match status" value="1"/>
</dbReference>
<dbReference type="EMBL" id="MSTI01000038">
    <property type="protein sequence ID" value="OLV19269.1"/>
    <property type="molecule type" value="Genomic_DNA"/>
</dbReference>